<comment type="subcellular location">
    <subcellularLocation>
        <location evidence="1">Membrane</location>
        <topology evidence="1">Multi-pass membrane protein</topology>
    </subcellularLocation>
</comment>
<evidence type="ECO:0000256" key="4">
    <source>
        <dbReference type="ARBA" id="ARBA00023136"/>
    </source>
</evidence>
<evidence type="ECO:0000313" key="9">
    <source>
        <dbReference type="Proteomes" id="UP000762676"/>
    </source>
</evidence>
<evidence type="ECO:0000256" key="2">
    <source>
        <dbReference type="ARBA" id="ARBA00022692"/>
    </source>
</evidence>
<evidence type="ECO:0000256" key="3">
    <source>
        <dbReference type="ARBA" id="ARBA00022989"/>
    </source>
</evidence>
<gene>
    <name evidence="8" type="ORF">ElyMa_000824300</name>
</gene>
<name>A0AAV4GYX0_9GAST</name>
<evidence type="ECO:0000256" key="1">
    <source>
        <dbReference type="ARBA" id="ARBA00004141"/>
    </source>
</evidence>
<dbReference type="InterPro" id="IPR050846">
    <property type="entry name" value="TLCD"/>
</dbReference>
<protein>
    <submittedName>
        <fullName evidence="8">Family with sequence similarity 57, member B</fullName>
    </submittedName>
</protein>
<feature type="transmembrane region" description="Helical" evidence="6">
    <location>
        <begin position="38"/>
        <end position="60"/>
    </location>
</feature>
<feature type="transmembrane region" description="Helical" evidence="6">
    <location>
        <begin position="151"/>
        <end position="178"/>
    </location>
</feature>
<keyword evidence="4 5" id="KW-0472">Membrane</keyword>
<dbReference type="GO" id="GO:0016020">
    <property type="term" value="C:membrane"/>
    <property type="evidence" value="ECO:0007669"/>
    <property type="project" value="UniProtKB-SubCell"/>
</dbReference>
<accession>A0AAV4GYX0</accession>
<reference evidence="8 9" key="1">
    <citation type="journal article" date="2021" name="Elife">
        <title>Chloroplast acquisition without the gene transfer in kleptoplastic sea slugs, Plakobranchus ocellatus.</title>
        <authorList>
            <person name="Maeda T."/>
            <person name="Takahashi S."/>
            <person name="Yoshida T."/>
            <person name="Shimamura S."/>
            <person name="Takaki Y."/>
            <person name="Nagai Y."/>
            <person name="Toyoda A."/>
            <person name="Suzuki Y."/>
            <person name="Arimoto A."/>
            <person name="Ishii H."/>
            <person name="Satoh N."/>
            <person name="Nishiyama T."/>
            <person name="Hasebe M."/>
            <person name="Maruyama T."/>
            <person name="Minagawa J."/>
            <person name="Obokata J."/>
            <person name="Shigenobu S."/>
        </authorList>
    </citation>
    <scope>NUCLEOTIDE SEQUENCE [LARGE SCALE GENOMIC DNA]</scope>
</reference>
<keyword evidence="2 5" id="KW-0812">Transmembrane</keyword>
<feature type="transmembrane region" description="Helical" evidence="6">
    <location>
        <begin position="80"/>
        <end position="100"/>
    </location>
</feature>
<evidence type="ECO:0000256" key="5">
    <source>
        <dbReference type="PROSITE-ProRule" id="PRU00205"/>
    </source>
</evidence>
<dbReference type="PANTHER" id="PTHR13439:SF66">
    <property type="entry name" value="BCDNA.GH12326"/>
    <property type="match status" value="1"/>
</dbReference>
<dbReference type="PROSITE" id="PS50922">
    <property type="entry name" value="TLC"/>
    <property type="match status" value="1"/>
</dbReference>
<comment type="caution">
    <text evidence="8">The sequence shown here is derived from an EMBL/GenBank/DDBJ whole genome shotgun (WGS) entry which is preliminary data.</text>
</comment>
<evidence type="ECO:0000313" key="8">
    <source>
        <dbReference type="EMBL" id="GFR90664.1"/>
    </source>
</evidence>
<dbReference type="Pfam" id="PF03798">
    <property type="entry name" value="TRAM_LAG1_CLN8"/>
    <property type="match status" value="1"/>
</dbReference>
<proteinExistence type="predicted"/>
<dbReference type="GO" id="GO:0005783">
    <property type="term" value="C:endoplasmic reticulum"/>
    <property type="evidence" value="ECO:0007669"/>
    <property type="project" value="TreeGrafter"/>
</dbReference>
<feature type="domain" description="TLC" evidence="7">
    <location>
        <begin position="36"/>
        <end position="224"/>
    </location>
</feature>
<dbReference type="GO" id="GO:0055088">
    <property type="term" value="P:lipid homeostasis"/>
    <property type="evidence" value="ECO:0007669"/>
    <property type="project" value="TreeGrafter"/>
</dbReference>
<evidence type="ECO:0000256" key="6">
    <source>
        <dbReference type="SAM" id="Phobius"/>
    </source>
</evidence>
<dbReference type="EMBL" id="BMAT01001695">
    <property type="protein sequence ID" value="GFR90664.1"/>
    <property type="molecule type" value="Genomic_DNA"/>
</dbReference>
<keyword evidence="3 6" id="KW-1133">Transmembrane helix</keyword>
<dbReference type="SMART" id="SM00724">
    <property type="entry name" value="TLC"/>
    <property type="match status" value="1"/>
</dbReference>
<dbReference type="Proteomes" id="UP000762676">
    <property type="component" value="Unassembled WGS sequence"/>
</dbReference>
<dbReference type="InterPro" id="IPR006634">
    <property type="entry name" value="TLC-dom"/>
</dbReference>
<organism evidence="8 9">
    <name type="scientific">Elysia marginata</name>
    <dbReference type="NCBI Taxonomy" id="1093978"/>
    <lineage>
        <taxon>Eukaryota</taxon>
        <taxon>Metazoa</taxon>
        <taxon>Spiralia</taxon>
        <taxon>Lophotrochozoa</taxon>
        <taxon>Mollusca</taxon>
        <taxon>Gastropoda</taxon>
        <taxon>Heterobranchia</taxon>
        <taxon>Euthyneura</taxon>
        <taxon>Panpulmonata</taxon>
        <taxon>Sacoglossa</taxon>
        <taxon>Placobranchoidea</taxon>
        <taxon>Plakobranchidae</taxon>
        <taxon>Elysia</taxon>
    </lineage>
</organism>
<dbReference type="AlphaFoldDB" id="A0AAV4GYX0"/>
<dbReference type="PANTHER" id="PTHR13439">
    <property type="entry name" value="CT120 PROTEIN"/>
    <property type="match status" value="1"/>
</dbReference>
<sequence length="231" mass="26795">MDNFLLVSAGFSFFISAHFLIRKCLVLLWKSALSDASVYVIACRCVSALQAMLSFIVGAIVARSCRGDIMKDTHWLTNAYVYFGMPYFVFDLWAMYSYHIRVHAEAYSSLTNVQQRVKKYVSSNVMMVIHHVVLPLILSPVLLLKMKDTRLYIITSISMIVVFFFARLAIFPFLYYSYAEYANIRFHHVPFHIPVKCNFSSLLLLLPQVYWFLLMLRGLRRGLQRLSSKSK</sequence>
<keyword evidence="9" id="KW-1185">Reference proteome</keyword>
<evidence type="ECO:0000259" key="7">
    <source>
        <dbReference type="PROSITE" id="PS50922"/>
    </source>
</evidence>
<feature type="transmembrane region" description="Helical" evidence="6">
    <location>
        <begin position="120"/>
        <end position="144"/>
    </location>
</feature>